<dbReference type="InterPro" id="IPR028081">
    <property type="entry name" value="Leu-bd"/>
</dbReference>
<proteinExistence type="inferred from homology"/>
<dbReference type="Gene3D" id="3.40.50.2300">
    <property type="match status" value="2"/>
</dbReference>
<dbReference type="InterPro" id="IPR028082">
    <property type="entry name" value="Peripla_BP_I"/>
</dbReference>
<evidence type="ECO:0000256" key="3">
    <source>
        <dbReference type="SAM" id="SignalP"/>
    </source>
</evidence>
<evidence type="ECO:0000259" key="4">
    <source>
        <dbReference type="Pfam" id="PF13458"/>
    </source>
</evidence>
<dbReference type="EMBL" id="CP021366">
    <property type="protein sequence ID" value="ART59811.1"/>
    <property type="molecule type" value="Genomic_DNA"/>
</dbReference>
<feature type="signal peptide" evidence="3">
    <location>
        <begin position="1"/>
        <end position="23"/>
    </location>
</feature>
<evidence type="ECO:0000256" key="1">
    <source>
        <dbReference type="ARBA" id="ARBA00010062"/>
    </source>
</evidence>
<organism evidence="5 6">
    <name type="scientific">Acidovorax carolinensis</name>
    <dbReference type="NCBI Taxonomy" id="553814"/>
    <lineage>
        <taxon>Bacteria</taxon>
        <taxon>Pseudomonadati</taxon>
        <taxon>Pseudomonadota</taxon>
        <taxon>Betaproteobacteria</taxon>
        <taxon>Burkholderiales</taxon>
        <taxon>Comamonadaceae</taxon>
        <taxon>Acidovorax</taxon>
    </lineage>
</organism>
<dbReference type="Proteomes" id="UP000194440">
    <property type="component" value="Chromosome"/>
</dbReference>
<dbReference type="PANTHER" id="PTHR47235">
    <property type="entry name" value="BLR6548 PROTEIN"/>
    <property type="match status" value="1"/>
</dbReference>
<accession>A0A240UE90</accession>
<comment type="similarity">
    <text evidence="1">Belongs to the leucine-binding protein family.</text>
</comment>
<keyword evidence="6" id="KW-1185">Reference proteome</keyword>
<keyword evidence="2 3" id="KW-0732">Signal</keyword>
<dbReference type="SUPFAM" id="SSF53822">
    <property type="entry name" value="Periplasmic binding protein-like I"/>
    <property type="match status" value="1"/>
</dbReference>
<dbReference type="PANTHER" id="PTHR47235:SF1">
    <property type="entry name" value="BLR6548 PROTEIN"/>
    <property type="match status" value="1"/>
</dbReference>
<dbReference type="Pfam" id="PF13458">
    <property type="entry name" value="Peripla_BP_6"/>
    <property type="match status" value="1"/>
</dbReference>
<dbReference type="RefSeq" id="WP_086927861.1">
    <property type="nucleotide sequence ID" value="NZ_CP021362.1"/>
</dbReference>
<evidence type="ECO:0000256" key="2">
    <source>
        <dbReference type="ARBA" id="ARBA00022729"/>
    </source>
</evidence>
<dbReference type="KEGG" id="acis:CBP35_04800"/>
<name>A0A240UE90_9BURK</name>
<dbReference type="CDD" id="cd06326">
    <property type="entry name" value="PBP1_ABC_ligand_binding-like"/>
    <property type="match status" value="1"/>
</dbReference>
<reference evidence="5" key="1">
    <citation type="submission" date="2017-05" db="EMBL/GenBank/DDBJ databases">
        <title>Polyphasic characterization of four soil-derived phenanthrene-degrading Acidovorax strains and proposal of Acidovorax phenanthrenivorans sp. nov.</title>
        <authorList>
            <person name="Singleton D."/>
            <person name="Lee J."/>
            <person name="Dickey A.N."/>
            <person name="Stroud A."/>
            <person name="Scholl E.H."/>
            <person name="Wright F.A."/>
            <person name="Aitken M.D."/>
        </authorList>
    </citation>
    <scope>NUCLEOTIDE SEQUENCE</scope>
    <source>
        <strain evidence="5">P4</strain>
    </source>
</reference>
<evidence type="ECO:0000313" key="5">
    <source>
        <dbReference type="EMBL" id="ART59811.1"/>
    </source>
</evidence>
<feature type="domain" description="Leucine-binding protein" evidence="4">
    <location>
        <begin position="38"/>
        <end position="372"/>
    </location>
</feature>
<gene>
    <name evidence="5" type="ORF">CBP36_14130</name>
</gene>
<protein>
    <submittedName>
        <fullName evidence="5">ABC transporter substrate-binding protein</fullName>
    </submittedName>
</protein>
<evidence type="ECO:0000313" key="6">
    <source>
        <dbReference type="Proteomes" id="UP000194440"/>
    </source>
</evidence>
<dbReference type="AlphaFoldDB" id="A0A240UE90"/>
<feature type="chain" id="PRO_5012241290" evidence="3">
    <location>
        <begin position="24"/>
        <end position="379"/>
    </location>
</feature>
<sequence length="379" mass="40144">MAFPRKTLASLIFGLSLTLAAHAQDVVFVQIASQTNSASKDNAKGVAVGIQAYFDAINAKGGIQGRKLVLKIKDDDLNAERMVKLTEETIADPSVAGLLGFLNSAGLAEITKRDMAAQGKIALISPHQGDKNVIDAANVFPFRSGYTKEIEALLKEAKSWGKDTVSVVNMGIAFGPILAKFALEQAPAMGLKVASHSVIDTKPEALASSVQAAVAATSAAQPKAILVLAAGKPAFEFVKAMRAAPGGMVQIYAPSVLQHKEVVAHSGKDKAQGIVLSQALPYPFTMYKPLITEYQQVMKTYAPQEPISYPSLEGFAGAKIAAEAVRRAGTPSRERILAALNQFGTYDLGGIYVNYGPNGRQGWGAVELTMISSEGQLRK</sequence>
<dbReference type="KEGG" id="acip:CBP36_14130"/>
<dbReference type="OrthoDB" id="8873631at2"/>